<dbReference type="InterPro" id="IPR029070">
    <property type="entry name" value="Chitinase_insertion_sf"/>
</dbReference>
<feature type="domain" description="SLH" evidence="3">
    <location>
        <begin position="90"/>
        <end position="154"/>
    </location>
</feature>
<evidence type="ECO:0000313" key="6">
    <source>
        <dbReference type="Proteomes" id="UP001314796"/>
    </source>
</evidence>
<reference evidence="5 6" key="1">
    <citation type="submission" date="2021-01" db="EMBL/GenBank/DDBJ databases">
        <title>Genomic Encyclopedia of Type Strains, Phase IV (KMG-IV): sequencing the most valuable type-strain genomes for metagenomic binning, comparative biology and taxonomic classification.</title>
        <authorList>
            <person name="Goeker M."/>
        </authorList>
    </citation>
    <scope>NUCLEOTIDE SEQUENCE [LARGE SCALE GENOMIC DNA]</scope>
    <source>
        <strain evidence="5 6">DSM 25890</strain>
    </source>
</reference>
<dbReference type="SMART" id="SM00636">
    <property type="entry name" value="Glyco_18"/>
    <property type="match status" value="1"/>
</dbReference>
<dbReference type="SUPFAM" id="SSF51445">
    <property type="entry name" value="(Trans)glycosidases"/>
    <property type="match status" value="1"/>
</dbReference>
<feature type="domain" description="SLH" evidence="3">
    <location>
        <begin position="156"/>
        <end position="222"/>
    </location>
</feature>
<accession>A0ABS2NTQ9</accession>
<dbReference type="PROSITE" id="PS51272">
    <property type="entry name" value="SLH"/>
    <property type="match status" value="3"/>
</dbReference>
<feature type="domain" description="GH18" evidence="4">
    <location>
        <begin position="180"/>
        <end position="538"/>
    </location>
</feature>
<dbReference type="PROSITE" id="PS51910">
    <property type="entry name" value="GH18_2"/>
    <property type="match status" value="1"/>
</dbReference>
<dbReference type="RefSeq" id="WP_204404441.1">
    <property type="nucleotide sequence ID" value="NZ_JAFBEE010000032.1"/>
</dbReference>
<dbReference type="EMBL" id="JAFBEE010000032">
    <property type="protein sequence ID" value="MBM7616330.1"/>
    <property type="molecule type" value="Genomic_DNA"/>
</dbReference>
<dbReference type="InterPro" id="IPR001223">
    <property type="entry name" value="Glyco_hydro18_cat"/>
</dbReference>
<dbReference type="Gene3D" id="3.10.50.10">
    <property type="match status" value="1"/>
</dbReference>
<feature type="signal peptide" evidence="2">
    <location>
        <begin position="1"/>
        <end position="23"/>
    </location>
</feature>
<evidence type="ECO:0000259" key="4">
    <source>
        <dbReference type="PROSITE" id="PS51910"/>
    </source>
</evidence>
<evidence type="ECO:0000256" key="2">
    <source>
        <dbReference type="SAM" id="SignalP"/>
    </source>
</evidence>
<dbReference type="InterPro" id="IPR011583">
    <property type="entry name" value="Chitinase_II/V-like_cat"/>
</dbReference>
<sequence>MRNKLAIIMMAVFIFLNTGFATATVNIINLTDIEKHWIKNDKEDLYLLQHLGIFQGYSDGTFKPANQITREEFTKILVVALGEELTVPEKADSFKDVPSNRWSHGFIEKAVEEGIISPKEYSGYFNPKAPITRQEMAIMIVRALGLAPQIITNKEKTIFLDDAKIPLWAKPYINFASEKGIITGYTTSKGSEFKPSQTAARAEAALMLVRFLDQKTKLKETAFYAIDSYKQMEYTEYFNETIFGWSALELGEDGKIKFTMNSKESRHRLPQDYTEPLEFAKEKNVDQKLMLTDTRTHLIYPLLEDKENQGEVINSVVNSLQQYGFTGIVMDLENIRNGEKGYQSAYTSFLKDLKVALTPYGYTLSVAVQPKNVIGYFDGYDYEGIGNFADEIILMAHDYHDSKDTTILTDHAPFIRVHGALKVMLDEGVDPNKIILGLQMAGGTQIRQTVYGSRSFYTPPFSSIYRALDEKEGVVTFDYITMTPNFYYKDPDQNENWIKYENQKSIQSKLRLAKFYGIKGVSVWRIGEMPVEILELFQ</sequence>
<name>A0ABS2NTQ9_9FIRM</name>
<keyword evidence="6" id="KW-1185">Reference proteome</keyword>
<evidence type="ECO:0000313" key="5">
    <source>
        <dbReference type="EMBL" id="MBM7616330.1"/>
    </source>
</evidence>
<keyword evidence="1" id="KW-0677">Repeat</keyword>
<dbReference type="Pfam" id="PF00704">
    <property type="entry name" value="Glyco_hydro_18"/>
    <property type="match status" value="1"/>
</dbReference>
<dbReference type="Proteomes" id="UP001314796">
    <property type="component" value="Unassembled WGS sequence"/>
</dbReference>
<dbReference type="InterPro" id="IPR017853">
    <property type="entry name" value="GH"/>
</dbReference>
<proteinExistence type="predicted"/>
<comment type="caution">
    <text evidence="5">The sequence shown here is derived from an EMBL/GenBank/DDBJ whole genome shotgun (WGS) entry which is preliminary data.</text>
</comment>
<dbReference type="PANTHER" id="PTHR46066">
    <property type="entry name" value="CHITINASE DOMAIN-CONTAINING PROTEIN 1 FAMILY MEMBER"/>
    <property type="match status" value="1"/>
</dbReference>
<keyword evidence="2" id="KW-0732">Signal</keyword>
<protein>
    <submittedName>
        <fullName evidence="5">Spore germination protein YaaH</fullName>
    </submittedName>
</protein>
<dbReference type="PANTHER" id="PTHR46066:SF2">
    <property type="entry name" value="CHITINASE DOMAIN-CONTAINING PROTEIN 1"/>
    <property type="match status" value="1"/>
</dbReference>
<gene>
    <name evidence="5" type="ORF">JOC73_002912</name>
</gene>
<evidence type="ECO:0000256" key="1">
    <source>
        <dbReference type="ARBA" id="ARBA00022737"/>
    </source>
</evidence>
<organism evidence="5 6">
    <name type="scientific">Alkaliphilus hydrothermalis</name>
    <dbReference type="NCBI Taxonomy" id="1482730"/>
    <lineage>
        <taxon>Bacteria</taxon>
        <taxon>Bacillati</taxon>
        <taxon>Bacillota</taxon>
        <taxon>Clostridia</taxon>
        <taxon>Peptostreptococcales</taxon>
        <taxon>Natronincolaceae</taxon>
        <taxon>Alkaliphilus</taxon>
    </lineage>
</organism>
<dbReference type="Pfam" id="PF00395">
    <property type="entry name" value="SLH"/>
    <property type="match status" value="3"/>
</dbReference>
<dbReference type="InterPro" id="IPR001119">
    <property type="entry name" value="SLH_dom"/>
</dbReference>
<dbReference type="Gene3D" id="3.20.20.80">
    <property type="entry name" value="Glycosidases"/>
    <property type="match status" value="1"/>
</dbReference>
<feature type="chain" id="PRO_5046034318" evidence="2">
    <location>
        <begin position="24"/>
        <end position="538"/>
    </location>
</feature>
<feature type="domain" description="SLH" evidence="3">
    <location>
        <begin position="25"/>
        <end position="89"/>
    </location>
</feature>
<evidence type="ECO:0000259" key="3">
    <source>
        <dbReference type="PROSITE" id="PS51272"/>
    </source>
</evidence>